<dbReference type="InterPro" id="IPR013078">
    <property type="entry name" value="His_Pase_superF_clade-1"/>
</dbReference>
<sequence length="187" mass="20333">MNNSHVFLTRHGARVDTEDQQWLRKCSHNRSDDPHLSSAGRKGALELAAEIKRQVDGCTVAHIVSSPYVRCVETAHIVAEVIGVDVKIEPGIAEVKSSRTPGFLDVVELQRQYPLIDTTYTPIMASGDLSREYSDGACAKRSSNTAKRVREQLEGTILFVGHGASCCGVAGAFGQRGYVGYASLTHF</sequence>
<dbReference type="PANTHER" id="PTHR16469:SF27">
    <property type="entry name" value="UBIQUITIN-ASSOCIATED AND SH3 DOMAIN-CONTAINING BA-RELATED"/>
    <property type="match status" value="1"/>
</dbReference>
<dbReference type="OMA" id="WIARHAN"/>
<keyword evidence="2" id="KW-1185">Reference proteome</keyword>
<dbReference type="CDD" id="cd07067">
    <property type="entry name" value="HP_PGM_like"/>
    <property type="match status" value="1"/>
</dbReference>
<dbReference type="GeneID" id="7452458"/>
<reference evidence="1 2" key="1">
    <citation type="journal article" date="2004" name="Science">
        <title>The genome of the diatom Thalassiosira pseudonana: ecology, evolution, and metabolism.</title>
        <authorList>
            <person name="Armbrust E.V."/>
            <person name="Berges J.A."/>
            <person name="Bowler C."/>
            <person name="Green B.R."/>
            <person name="Martinez D."/>
            <person name="Putnam N.H."/>
            <person name="Zhou S."/>
            <person name="Allen A.E."/>
            <person name="Apt K.E."/>
            <person name="Bechner M."/>
            <person name="Brzezinski M.A."/>
            <person name="Chaal B.K."/>
            <person name="Chiovitti A."/>
            <person name="Davis A.K."/>
            <person name="Demarest M.S."/>
            <person name="Detter J.C."/>
            <person name="Glavina T."/>
            <person name="Goodstein D."/>
            <person name="Hadi M.Z."/>
            <person name="Hellsten U."/>
            <person name="Hildebrand M."/>
            <person name="Jenkins B.D."/>
            <person name="Jurka J."/>
            <person name="Kapitonov V.V."/>
            <person name="Kroger N."/>
            <person name="Lau W.W."/>
            <person name="Lane T.W."/>
            <person name="Larimer F.W."/>
            <person name="Lippmeier J.C."/>
            <person name="Lucas S."/>
            <person name="Medina M."/>
            <person name="Montsant A."/>
            <person name="Obornik M."/>
            <person name="Parker M.S."/>
            <person name="Palenik B."/>
            <person name="Pazour G.J."/>
            <person name="Richardson P.M."/>
            <person name="Rynearson T.A."/>
            <person name="Saito M.A."/>
            <person name="Schwartz D.C."/>
            <person name="Thamatrakoln K."/>
            <person name="Valentin K."/>
            <person name="Vardi A."/>
            <person name="Wilkerson F.P."/>
            <person name="Rokhsar D.S."/>
        </authorList>
    </citation>
    <scope>NUCLEOTIDE SEQUENCE [LARGE SCALE GENOMIC DNA]</scope>
    <source>
        <strain evidence="1 2">CCMP1335</strain>
    </source>
</reference>
<dbReference type="Gene3D" id="3.40.50.1240">
    <property type="entry name" value="Phosphoglycerate mutase-like"/>
    <property type="match status" value="1"/>
</dbReference>
<dbReference type="Pfam" id="PF00300">
    <property type="entry name" value="His_Phos_1"/>
    <property type="match status" value="1"/>
</dbReference>
<dbReference type="Proteomes" id="UP000001449">
    <property type="component" value="Chromosome 2"/>
</dbReference>
<dbReference type="SMART" id="SM00855">
    <property type="entry name" value="PGAM"/>
    <property type="match status" value="1"/>
</dbReference>
<gene>
    <name evidence="1" type="ORF">THAPSDRAFT_32399</name>
</gene>
<accession>B8BVB5</accession>
<dbReference type="SUPFAM" id="SSF53254">
    <property type="entry name" value="Phosphoglycerate mutase-like"/>
    <property type="match status" value="1"/>
</dbReference>
<evidence type="ECO:0008006" key="3">
    <source>
        <dbReference type="Google" id="ProtNLM"/>
    </source>
</evidence>
<name>B8BVB5_THAPS</name>
<dbReference type="InterPro" id="IPR051710">
    <property type="entry name" value="Phosphatase_SH3-domain"/>
</dbReference>
<dbReference type="STRING" id="35128.B8BVB5"/>
<proteinExistence type="predicted"/>
<dbReference type="KEGG" id="tps:THAPSDRAFT_32399"/>
<feature type="non-terminal residue" evidence="1">
    <location>
        <position position="187"/>
    </location>
</feature>
<dbReference type="InParanoid" id="B8BVB5"/>
<dbReference type="InterPro" id="IPR029033">
    <property type="entry name" value="His_PPase_superfam"/>
</dbReference>
<dbReference type="RefSeq" id="XP_002287461.1">
    <property type="nucleotide sequence ID" value="XM_002287425.1"/>
</dbReference>
<evidence type="ECO:0000313" key="2">
    <source>
        <dbReference type="Proteomes" id="UP000001449"/>
    </source>
</evidence>
<dbReference type="PaxDb" id="35128-Thaps32399"/>
<dbReference type="eggNOG" id="KOG3734">
    <property type="taxonomic scope" value="Eukaryota"/>
</dbReference>
<evidence type="ECO:0000313" key="1">
    <source>
        <dbReference type="EMBL" id="EED94904.1"/>
    </source>
</evidence>
<dbReference type="HOGENOM" id="CLU_042838_0_1_1"/>
<organism evidence="1 2">
    <name type="scientific">Thalassiosira pseudonana</name>
    <name type="common">Marine diatom</name>
    <name type="synonym">Cyclotella nana</name>
    <dbReference type="NCBI Taxonomy" id="35128"/>
    <lineage>
        <taxon>Eukaryota</taxon>
        <taxon>Sar</taxon>
        <taxon>Stramenopiles</taxon>
        <taxon>Ochrophyta</taxon>
        <taxon>Bacillariophyta</taxon>
        <taxon>Coscinodiscophyceae</taxon>
        <taxon>Thalassiosirophycidae</taxon>
        <taxon>Thalassiosirales</taxon>
        <taxon>Thalassiosiraceae</taxon>
        <taxon>Thalassiosira</taxon>
    </lineage>
</organism>
<protein>
    <recommendedName>
        <fullName evidence="3">Histidine phosphatase family protein</fullName>
    </recommendedName>
</protein>
<reference evidence="1 2" key="2">
    <citation type="journal article" date="2008" name="Nature">
        <title>The Phaeodactylum genome reveals the evolutionary history of diatom genomes.</title>
        <authorList>
            <person name="Bowler C."/>
            <person name="Allen A.E."/>
            <person name="Badger J.H."/>
            <person name="Grimwood J."/>
            <person name="Jabbari K."/>
            <person name="Kuo A."/>
            <person name="Maheswari U."/>
            <person name="Martens C."/>
            <person name="Maumus F."/>
            <person name="Otillar R.P."/>
            <person name="Rayko E."/>
            <person name="Salamov A."/>
            <person name="Vandepoele K."/>
            <person name="Beszteri B."/>
            <person name="Gruber A."/>
            <person name="Heijde M."/>
            <person name="Katinka M."/>
            <person name="Mock T."/>
            <person name="Valentin K."/>
            <person name="Verret F."/>
            <person name="Berges J.A."/>
            <person name="Brownlee C."/>
            <person name="Cadoret J.P."/>
            <person name="Chiovitti A."/>
            <person name="Choi C.J."/>
            <person name="Coesel S."/>
            <person name="De Martino A."/>
            <person name="Detter J.C."/>
            <person name="Durkin C."/>
            <person name="Falciatore A."/>
            <person name="Fournet J."/>
            <person name="Haruta M."/>
            <person name="Huysman M.J."/>
            <person name="Jenkins B.D."/>
            <person name="Jiroutova K."/>
            <person name="Jorgensen R.E."/>
            <person name="Joubert Y."/>
            <person name="Kaplan A."/>
            <person name="Kroger N."/>
            <person name="Kroth P.G."/>
            <person name="La Roche J."/>
            <person name="Lindquist E."/>
            <person name="Lommer M."/>
            <person name="Martin-Jezequel V."/>
            <person name="Lopez P.J."/>
            <person name="Lucas S."/>
            <person name="Mangogna M."/>
            <person name="McGinnis K."/>
            <person name="Medlin L.K."/>
            <person name="Montsant A."/>
            <person name="Oudot-Le Secq M.P."/>
            <person name="Napoli C."/>
            <person name="Obornik M."/>
            <person name="Parker M.S."/>
            <person name="Petit J.L."/>
            <person name="Porcel B.M."/>
            <person name="Poulsen N."/>
            <person name="Robison M."/>
            <person name="Rychlewski L."/>
            <person name="Rynearson T.A."/>
            <person name="Schmutz J."/>
            <person name="Shapiro H."/>
            <person name="Siaut M."/>
            <person name="Stanley M."/>
            <person name="Sussman M.R."/>
            <person name="Taylor A.R."/>
            <person name="Vardi A."/>
            <person name="von Dassow P."/>
            <person name="Vyverman W."/>
            <person name="Willis A."/>
            <person name="Wyrwicz L.S."/>
            <person name="Rokhsar D.S."/>
            <person name="Weissenbach J."/>
            <person name="Armbrust E.V."/>
            <person name="Green B.R."/>
            <person name="Van de Peer Y."/>
            <person name="Grigoriev I.V."/>
        </authorList>
    </citation>
    <scope>NUCLEOTIDE SEQUENCE [LARGE SCALE GENOMIC DNA]</scope>
    <source>
        <strain evidence="1 2">CCMP1335</strain>
    </source>
</reference>
<dbReference type="PANTHER" id="PTHR16469">
    <property type="entry name" value="UBIQUITIN-ASSOCIATED AND SH3 DOMAIN-CONTAINING BA-RELATED"/>
    <property type="match status" value="1"/>
</dbReference>
<dbReference type="AlphaFoldDB" id="B8BVB5"/>
<dbReference type="EMBL" id="CM000639">
    <property type="protein sequence ID" value="EED94904.1"/>
    <property type="molecule type" value="Genomic_DNA"/>
</dbReference>